<name>A0A0F9F6P8_9ZZZZ</name>
<reference evidence="1" key="1">
    <citation type="journal article" date="2015" name="Nature">
        <title>Complex archaea that bridge the gap between prokaryotes and eukaryotes.</title>
        <authorList>
            <person name="Spang A."/>
            <person name="Saw J.H."/>
            <person name="Jorgensen S.L."/>
            <person name="Zaremba-Niedzwiedzka K."/>
            <person name="Martijn J."/>
            <person name="Lind A.E."/>
            <person name="van Eijk R."/>
            <person name="Schleper C."/>
            <person name="Guy L."/>
            <person name="Ettema T.J."/>
        </authorList>
    </citation>
    <scope>NUCLEOTIDE SEQUENCE</scope>
</reference>
<dbReference type="EMBL" id="LAZR01024734">
    <property type="protein sequence ID" value="KKL74171.1"/>
    <property type="molecule type" value="Genomic_DNA"/>
</dbReference>
<accession>A0A0F9F6P8</accession>
<organism evidence="1">
    <name type="scientific">marine sediment metagenome</name>
    <dbReference type="NCBI Taxonomy" id="412755"/>
    <lineage>
        <taxon>unclassified sequences</taxon>
        <taxon>metagenomes</taxon>
        <taxon>ecological metagenomes</taxon>
    </lineage>
</organism>
<comment type="caution">
    <text evidence="1">The sequence shown here is derived from an EMBL/GenBank/DDBJ whole genome shotgun (WGS) entry which is preliminary data.</text>
</comment>
<feature type="non-terminal residue" evidence="1">
    <location>
        <position position="1"/>
    </location>
</feature>
<sequence>VKKNPDTPRYGVYISNLFDWTPFLSKPELSERQADVKKAKLAVDVQKIEDAIMLGDSKTALESINKFAERCEKL</sequence>
<protein>
    <submittedName>
        <fullName evidence="1">Uncharacterized protein</fullName>
    </submittedName>
</protein>
<proteinExistence type="predicted"/>
<dbReference type="AlphaFoldDB" id="A0A0F9F6P8"/>
<evidence type="ECO:0000313" key="1">
    <source>
        <dbReference type="EMBL" id="KKL74171.1"/>
    </source>
</evidence>
<gene>
    <name evidence="1" type="ORF">LCGC14_2067520</name>
</gene>